<organism evidence="2 3">
    <name type="scientific">Psylliodes chrysocephalus</name>
    <dbReference type="NCBI Taxonomy" id="3402493"/>
    <lineage>
        <taxon>Eukaryota</taxon>
        <taxon>Metazoa</taxon>
        <taxon>Ecdysozoa</taxon>
        <taxon>Arthropoda</taxon>
        <taxon>Hexapoda</taxon>
        <taxon>Insecta</taxon>
        <taxon>Pterygota</taxon>
        <taxon>Neoptera</taxon>
        <taxon>Endopterygota</taxon>
        <taxon>Coleoptera</taxon>
        <taxon>Polyphaga</taxon>
        <taxon>Cucujiformia</taxon>
        <taxon>Chrysomeloidea</taxon>
        <taxon>Chrysomelidae</taxon>
        <taxon>Galerucinae</taxon>
        <taxon>Alticini</taxon>
        <taxon>Psylliodes</taxon>
    </lineage>
</organism>
<name>A0A9P0CGM3_9CUCU</name>
<keyword evidence="3" id="KW-1185">Reference proteome</keyword>
<dbReference type="InterPro" id="IPR036880">
    <property type="entry name" value="Kunitz_BPTI_sf"/>
</dbReference>
<dbReference type="OrthoDB" id="6775666at2759"/>
<proteinExistence type="predicted"/>
<reference evidence="2" key="1">
    <citation type="submission" date="2022-01" db="EMBL/GenBank/DDBJ databases">
        <authorList>
            <person name="King R."/>
        </authorList>
    </citation>
    <scope>NUCLEOTIDE SEQUENCE</scope>
</reference>
<dbReference type="EMBL" id="OV651813">
    <property type="protein sequence ID" value="CAH1099718.1"/>
    <property type="molecule type" value="Genomic_DNA"/>
</dbReference>
<dbReference type="SMART" id="SM00131">
    <property type="entry name" value="KU"/>
    <property type="match status" value="1"/>
</dbReference>
<dbReference type="SUPFAM" id="SSF57362">
    <property type="entry name" value="BPTI-like"/>
    <property type="match status" value="1"/>
</dbReference>
<feature type="domain" description="BPTI/Kunitz inhibitor" evidence="1">
    <location>
        <begin position="85"/>
        <end position="142"/>
    </location>
</feature>
<protein>
    <recommendedName>
        <fullName evidence="1">BPTI/Kunitz inhibitor domain-containing protein</fullName>
    </recommendedName>
</protein>
<evidence type="ECO:0000313" key="3">
    <source>
        <dbReference type="Proteomes" id="UP001153636"/>
    </source>
</evidence>
<dbReference type="GO" id="GO:0004867">
    <property type="term" value="F:serine-type endopeptidase inhibitor activity"/>
    <property type="evidence" value="ECO:0007669"/>
    <property type="project" value="InterPro"/>
</dbReference>
<dbReference type="Proteomes" id="UP001153636">
    <property type="component" value="Chromosome 1"/>
</dbReference>
<evidence type="ECO:0000259" key="1">
    <source>
        <dbReference type="SMART" id="SM00131"/>
    </source>
</evidence>
<evidence type="ECO:0000313" key="2">
    <source>
        <dbReference type="EMBL" id="CAH1099718.1"/>
    </source>
</evidence>
<dbReference type="Pfam" id="PF00014">
    <property type="entry name" value="Kunitz_BPTI"/>
    <property type="match status" value="1"/>
</dbReference>
<dbReference type="AlphaFoldDB" id="A0A9P0CGM3"/>
<gene>
    <name evidence="2" type="ORF">PSYICH_LOCUS313</name>
</gene>
<dbReference type="InterPro" id="IPR002223">
    <property type="entry name" value="Kunitz_BPTI"/>
</dbReference>
<accession>A0A9P0CGM3</accession>
<dbReference type="Gene3D" id="4.10.410.10">
    <property type="entry name" value="Pancreatic trypsin inhibitor Kunitz domain"/>
    <property type="match status" value="1"/>
</dbReference>
<sequence length="176" mass="19529">MAGCNRLFNHFLGQDFGLYDTYDDDEDFTKEGELRKEGAEIRLECVCADESRNLIDFKSTNSTFEAMCLDSPTGRGADGFNLKVPDCQLSTEEEYDNCNDDDTAISWHHGSCQERPYGGCNPTPNNFDSYEDCEEIAEPVCKKTVGLFTYALKAVDTVKSAVCHIAAICGFLGIKP</sequence>